<evidence type="ECO:0000313" key="3">
    <source>
        <dbReference type="Proteomes" id="UP000603912"/>
    </source>
</evidence>
<name>A0A917MJL6_9HYPH</name>
<evidence type="ECO:0000256" key="1">
    <source>
        <dbReference type="SAM" id="MobiDB-lite"/>
    </source>
</evidence>
<dbReference type="InterPro" id="IPR019285">
    <property type="entry name" value="DUF2336"/>
</dbReference>
<evidence type="ECO:0008006" key="4">
    <source>
        <dbReference type="Google" id="ProtNLM"/>
    </source>
</evidence>
<feature type="compositionally biased region" description="Basic and acidic residues" evidence="1">
    <location>
        <begin position="349"/>
        <end position="363"/>
    </location>
</feature>
<feature type="region of interest" description="Disordered" evidence="1">
    <location>
        <begin position="342"/>
        <end position="385"/>
    </location>
</feature>
<organism evidence="2 3">
    <name type="scientific">Alsobacter metallidurans</name>
    <dbReference type="NCBI Taxonomy" id="340221"/>
    <lineage>
        <taxon>Bacteria</taxon>
        <taxon>Pseudomonadati</taxon>
        <taxon>Pseudomonadota</taxon>
        <taxon>Alphaproteobacteria</taxon>
        <taxon>Hyphomicrobiales</taxon>
        <taxon>Alsobacteraceae</taxon>
        <taxon>Alsobacter</taxon>
    </lineage>
</organism>
<keyword evidence="3" id="KW-1185">Reference proteome</keyword>
<reference evidence="2" key="1">
    <citation type="journal article" date="2014" name="Int. J. Syst. Evol. Microbiol.">
        <title>Complete genome sequence of Corynebacterium casei LMG S-19264T (=DSM 44701T), isolated from a smear-ripened cheese.</title>
        <authorList>
            <consortium name="US DOE Joint Genome Institute (JGI-PGF)"/>
            <person name="Walter F."/>
            <person name="Albersmeier A."/>
            <person name="Kalinowski J."/>
            <person name="Ruckert C."/>
        </authorList>
    </citation>
    <scope>NUCLEOTIDE SEQUENCE</scope>
    <source>
        <strain evidence="2">CGMCC 1.12214</strain>
    </source>
</reference>
<protein>
    <recommendedName>
        <fullName evidence="4">DUF2336 domain-containing protein</fullName>
    </recommendedName>
</protein>
<dbReference type="AlphaFoldDB" id="A0A917MJL6"/>
<comment type="caution">
    <text evidence="2">The sequence shown here is derived from an EMBL/GenBank/DDBJ whole genome shotgun (WGS) entry which is preliminary data.</text>
</comment>
<gene>
    <name evidence="2" type="ORF">GCM10007036_43550</name>
</gene>
<dbReference type="RefSeq" id="WP_188519918.1">
    <property type="nucleotide sequence ID" value="NZ_BMES01000003.1"/>
</dbReference>
<accession>A0A917MJL6</accession>
<evidence type="ECO:0000313" key="2">
    <source>
        <dbReference type="EMBL" id="GGH31985.1"/>
    </source>
</evidence>
<dbReference type="Pfam" id="PF10098">
    <property type="entry name" value="DUF2336"/>
    <property type="match status" value="1"/>
</dbReference>
<dbReference type="EMBL" id="BMES01000003">
    <property type="protein sequence ID" value="GGH31985.1"/>
    <property type="molecule type" value="Genomic_DNA"/>
</dbReference>
<proteinExistence type="predicted"/>
<dbReference type="Proteomes" id="UP000603912">
    <property type="component" value="Unassembled WGS sequence"/>
</dbReference>
<reference evidence="2" key="2">
    <citation type="submission" date="2020-09" db="EMBL/GenBank/DDBJ databases">
        <authorList>
            <person name="Sun Q."/>
            <person name="Zhou Y."/>
        </authorList>
    </citation>
    <scope>NUCLEOTIDE SEQUENCE</scope>
    <source>
        <strain evidence="2">CGMCC 1.12214</strain>
    </source>
</reference>
<sequence>MSDVAQRERVRAVARLADEWRLLGRHDPRRREVEAGLTRVLDDPSPSVRLALACELAADPTAPHHLVMALCYDKPAIAAEIAASTPVLIDSELVDLVALSPAAVQCAVALRPCPSAALSAAIAAVGEREACLTLLANRDAAMVKSVFATLLSRFGADRSMLDAIFVRPDAPVTVRHEIVERALAARRAPASGGRAREVEVERLRAEQDHATIALASECPARDAPDLVAHLISRGRLTTALLVRAAASGAFALIEHSLANLAAVSVDRVRAIMGEPGGPAFRALCARAGLPERALQALCVTAEVRREAGPDEAGAAITRALDRYETRAGDQLDDVLALMRRVSSEMSGRSAREPARRARPEPRVRSNYLGAQHGFRSRPPDGKVSA</sequence>